<proteinExistence type="predicted"/>
<name>A0A4P9XRV3_9FUNG</name>
<reference evidence="2" key="1">
    <citation type="journal article" date="2018" name="Nat. Microbiol.">
        <title>Leveraging single-cell genomics to expand the fungal tree of life.</title>
        <authorList>
            <person name="Ahrendt S.R."/>
            <person name="Quandt C.A."/>
            <person name="Ciobanu D."/>
            <person name="Clum A."/>
            <person name="Salamov A."/>
            <person name="Andreopoulos B."/>
            <person name="Cheng J.F."/>
            <person name="Woyke T."/>
            <person name="Pelin A."/>
            <person name="Henrissat B."/>
            <person name="Reynolds N.K."/>
            <person name="Benny G.L."/>
            <person name="Smith M.E."/>
            <person name="James T.Y."/>
            <person name="Grigoriev I.V."/>
        </authorList>
    </citation>
    <scope>NUCLEOTIDE SEQUENCE [LARGE SCALE GENOMIC DNA]</scope>
    <source>
        <strain evidence="2">RSA 1356</strain>
    </source>
</reference>
<gene>
    <name evidence="1" type="ORF">THASP1DRAFT_29954</name>
</gene>
<evidence type="ECO:0000313" key="2">
    <source>
        <dbReference type="Proteomes" id="UP000271241"/>
    </source>
</evidence>
<dbReference type="AlphaFoldDB" id="A0A4P9XRV3"/>
<dbReference type="Proteomes" id="UP000271241">
    <property type="component" value="Unassembled WGS sequence"/>
</dbReference>
<keyword evidence="2" id="KW-1185">Reference proteome</keyword>
<sequence>MEEQDQWTERDVALDRYRRHHDYMAELFSPHSVDRIDPPQSPFDLSKEETDKLKTQLTLNEAELDAINGKHRERLERVKADDAQFRESLANIQAASSPEELEARRKTLEDAGLVLAREDTVDNAQAASTRTPTVRVKKVPVPESETFPHSENLLSM</sequence>
<evidence type="ECO:0000313" key="1">
    <source>
        <dbReference type="EMBL" id="RKP08241.1"/>
    </source>
</evidence>
<dbReference type="STRING" id="78915.A0A4P9XRV3"/>
<accession>A0A4P9XRV3</accession>
<dbReference type="OrthoDB" id="5321006at2759"/>
<protein>
    <submittedName>
        <fullName evidence="1">Uncharacterized protein</fullName>
    </submittedName>
</protein>
<dbReference type="EMBL" id="KZ992622">
    <property type="protein sequence ID" value="RKP08241.1"/>
    <property type="molecule type" value="Genomic_DNA"/>
</dbReference>
<organism evidence="1 2">
    <name type="scientific">Thamnocephalis sphaerospora</name>
    <dbReference type="NCBI Taxonomy" id="78915"/>
    <lineage>
        <taxon>Eukaryota</taxon>
        <taxon>Fungi</taxon>
        <taxon>Fungi incertae sedis</taxon>
        <taxon>Zoopagomycota</taxon>
        <taxon>Zoopagomycotina</taxon>
        <taxon>Zoopagomycetes</taxon>
        <taxon>Zoopagales</taxon>
        <taxon>Sigmoideomycetaceae</taxon>
        <taxon>Thamnocephalis</taxon>
    </lineage>
</organism>